<dbReference type="Proteomes" id="UP000641932">
    <property type="component" value="Unassembled WGS sequence"/>
</dbReference>
<evidence type="ECO:0000313" key="3">
    <source>
        <dbReference type="Proteomes" id="UP000641932"/>
    </source>
</evidence>
<comment type="caution">
    <text evidence="2">The sequence shown here is derived from an EMBL/GenBank/DDBJ whole genome shotgun (WGS) entry which is preliminary data.</text>
</comment>
<sequence length="731" mass="78867">MVWFGRVGDSGDDGARAALVGVVHQDGSRTAGAGVYLSGRTLLTCAHVVNDALGQGMFHQVHPGEVTVKVTFPGSGTGTRHPARLILWVPPGGDEGAMEWSGDVALLELESDPPPAVRPVPWLEMADGQQVRAWYGGGQRFTYAQARVGSCDGRIGYLDGQLSGAAIGPGYSGGPLWSERDGAVVGLVAGQATAPAGAFTPRHVVRRSWGIALQAVRHELERAGAAHLLSSRRPAPAVDEGLRHRLLGALTALLGDPSLRADRARALAARCGLRAPDDSSAPTLEELADVLVEVDRALPTLAESLVPALGDARAREALDQLLAVGRLLAPSHLLSHTEHNRLLTRLVSLAEQDSGSLPRAVRGALPYVELPSALRLPQLPPVRVEEAVASLEQFTGDSTPVPYGTARVPALLRVVEYLAAGLGEPVREELRQWCQDVAVRLGIHRSALAERRSDAVAWAEQAGARQRSRVVVELSTRFGDPEDTYRCTVWQGRPDGSAARVSIGEDRPRPPQEIARLVRDVEEGVQSGSGASGVPSVAFVVDRSGLQLPVDEWDSADSDAIMPEVLGEDWHVVLRCPELRRRSRTGEADLTRRWAERGRSAPLVVDQRFSDARQVIAELKTECRDCGHVVLHGPREHRGKLLEVCLAMGVPVVLWDREADGHEQADLLDPVSPTGPPDGLPERVRFFRVKAYSAPRSHQARPALVWEDAAQSLPGELWLADPDSRQRTETR</sequence>
<keyword evidence="3" id="KW-1185">Reference proteome</keyword>
<gene>
    <name evidence="2" type="ORF">GCM10012280_38620</name>
</gene>
<dbReference type="Gene3D" id="2.40.10.120">
    <property type="match status" value="1"/>
</dbReference>
<dbReference type="Pfam" id="PF20028">
    <property type="entry name" value="VMAP-C"/>
    <property type="match status" value="1"/>
</dbReference>
<dbReference type="AlphaFoldDB" id="A0A917ZTP8"/>
<reference evidence="2" key="2">
    <citation type="submission" date="2020-09" db="EMBL/GenBank/DDBJ databases">
        <authorList>
            <person name="Sun Q."/>
            <person name="Zhou Y."/>
        </authorList>
    </citation>
    <scope>NUCLEOTIDE SEQUENCE</scope>
    <source>
        <strain evidence="2">CGMCC 4.7201</strain>
    </source>
</reference>
<dbReference type="EMBL" id="BMMS01000016">
    <property type="protein sequence ID" value="GGO91238.1"/>
    <property type="molecule type" value="Genomic_DNA"/>
</dbReference>
<feature type="domain" description="vWA-MoxR associated protein C-terminal" evidence="1">
    <location>
        <begin position="483"/>
        <end position="709"/>
    </location>
</feature>
<evidence type="ECO:0000259" key="1">
    <source>
        <dbReference type="Pfam" id="PF20028"/>
    </source>
</evidence>
<name>A0A917ZTP8_9ACTN</name>
<reference evidence="2" key="1">
    <citation type="journal article" date="2014" name="Int. J. Syst. Evol. Microbiol.">
        <title>Complete genome sequence of Corynebacterium casei LMG S-19264T (=DSM 44701T), isolated from a smear-ripened cheese.</title>
        <authorList>
            <consortium name="US DOE Joint Genome Institute (JGI-PGF)"/>
            <person name="Walter F."/>
            <person name="Albersmeier A."/>
            <person name="Kalinowski J."/>
            <person name="Ruckert C."/>
        </authorList>
    </citation>
    <scope>NUCLEOTIDE SEQUENCE</scope>
    <source>
        <strain evidence="2">CGMCC 4.7201</strain>
    </source>
</reference>
<dbReference type="Pfam" id="PF13365">
    <property type="entry name" value="Trypsin_2"/>
    <property type="match status" value="1"/>
</dbReference>
<organism evidence="2 3">
    <name type="scientific">Wenjunlia tyrosinilytica</name>
    <dbReference type="NCBI Taxonomy" id="1544741"/>
    <lineage>
        <taxon>Bacteria</taxon>
        <taxon>Bacillati</taxon>
        <taxon>Actinomycetota</taxon>
        <taxon>Actinomycetes</taxon>
        <taxon>Kitasatosporales</taxon>
        <taxon>Streptomycetaceae</taxon>
        <taxon>Wenjunlia</taxon>
    </lineage>
</organism>
<accession>A0A917ZTP8</accession>
<evidence type="ECO:0000313" key="2">
    <source>
        <dbReference type="EMBL" id="GGO91238.1"/>
    </source>
</evidence>
<proteinExistence type="predicted"/>
<protein>
    <recommendedName>
        <fullName evidence="1">vWA-MoxR associated protein C-terminal domain-containing protein</fullName>
    </recommendedName>
</protein>
<dbReference type="InterPro" id="IPR045450">
    <property type="entry name" value="VMAP_C"/>
</dbReference>
<dbReference type="InterPro" id="IPR009003">
    <property type="entry name" value="Peptidase_S1_PA"/>
</dbReference>
<dbReference type="SUPFAM" id="SSF50494">
    <property type="entry name" value="Trypsin-like serine proteases"/>
    <property type="match status" value="1"/>
</dbReference>
<dbReference type="RefSeq" id="WP_189132974.1">
    <property type="nucleotide sequence ID" value="NZ_BMMS01000016.1"/>
</dbReference>